<dbReference type="GO" id="GO:0005789">
    <property type="term" value="C:endoplasmic reticulum membrane"/>
    <property type="evidence" value="ECO:0007669"/>
    <property type="project" value="UniProtKB-SubCell"/>
</dbReference>
<dbReference type="PANTHER" id="PTHR12825">
    <property type="entry name" value="BNIP1-RELATED"/>
    <property type="match status" value="1"/>
</dbReference>
<comment type="similarity">
    <text evidence="9">Belongs to the SEC20 family.</text>
</comment>
<keyword evidence="2" id="KW-0813">Transport</keyword>
<evidence type="ECO:0000256" key="4">
    <source>
        <dbReference type="ARBA" id="ARBA00022824"/>
    </source>
</evidence>
<keyword evidence="3 10" id="KW-0812">Transmembrane</keyword>
<evidence type="ECO:0000259" key="11">
    <source>
        <dbReference type="Pfam" id="PF03908"/>
    </source>
</evidence>
<dbReference type="AlphaFoldDB" id="A0A1S3VJM6"/>
<dbReference type="GeneID" id="106775756"/>
<keyword evidence="4" id="KW-0256">Endoplasmic reticulum</keyword>
<reference evidence="12" key="1">
    <citation type="journal article" date="2014" name="Nat. Commun.">
        <title>Genome sequence of mungbean and insights into evolution within Vigna species.</title>
        <authorList>
            <person name="Kang Y.J."/>
            <person name="Kim S.K."/>
            <person name="Kim M.Y."/>
            <person name="Lestari P."/>
            <person name="Kim K.H."/>
            <person name="Ha B.K."/>
            <person name="Jun T.H."/>
            <person name="Hwang W.J."/>
            <person name="Lee T."/>
            <person name="Lee J."/>
            <person name="Shim S."/>
            <person name="Yoon M.Y."/>
            <person name="Jang Y.E."/>
            <person name="Han K.S."/>
            <person name="Taeprayoon P."/>
            <person name="Yoon N."/>
            <person name="Somta P."/>
            <person name="Tanya P."/>
            <person name="Kim K.S."/>
            <person name="Gwag J.G."/>
            <person name="Moon J.K."/>
            <person name="Lee Y.H."/>
            <person name="Park B.S."/>
            <person name="Bombarely A."/>
            <person name="Doyle J.J."/>
            <person name="Jackson S.A."/>
            <person name="Schafleitner R."/>
            <person name="Srinives P."/>
            <person name="Varshney R.K."/>
            <person name="Lee S.H."/>
        </authorList>
    </citation>
    <scope>NUCLEOTIDE SEQUENCE [LARGE SCALE GENOMIC DNA]</scope>
    <source>
        <strain evidence="12">cv. VC1973A</strain>
    </source>
</reference>
<evidence type="ECO:0000256" key="9">
    <source>
        <dbReference type="ARBA" id="ARBA00037934"/>
    </source>
</evidence>
<dbReference type="GO" id="GO:0006890">
    <property type="term" value="P:retrograde vesicle-mediated transport, Golgi to endoplasmic reticulum"/>
    <property type="evidence" value="ECO:0007669"/>
    <property type="project" value="InterPro"/>
</dbReference>
<evidence type="ECO:0000256" key="8">
    <source>
        <dbReference type="ARBA" id="ARBA00023136"/>
    </source>
</evidence>
<evidence type="ECO:0000256" key="6">
    <source>
        <dbReference type="ARBA" id="ARBA00022989"/>
    </source>
</evidence>
<proteinExistence type="inferred from homology"/>
<comment type="subcellular location">
    <subcellularLocation>
        <location evidence="1">Endoplasmic reticulum membrane</location>
        <topology evidence="1">Single-pass type IV membrane protein</topology>
    </subcellularLocation>
</comment>
<keyword evidence="6 10" id="KW-1133">Transmembrane helix</keyword>
<keyword evidence="12" id="KW-1185">Reference proteome</keyword>
<evidence type="ECO:0000256" key="1">
    <source>
        <dbReference type="ARBA" id="ARBA00004163"/>
    </source>
</evidence>
<keyword evidence="5" id="KW-0931">ER-Golgi transport</keyword>
<dbReference type="GO" id="GO:0031201">
    <property type="term" value="C:SNARE complex"/>
    <property type="evidence" value="ECO:0007669"/>
    <property type="project" value="TreeGrafter"/>
</dbReference>
<evidence type="ECO:0000256" key="2">
    <source>
        <dbReference type="ARBA" id="ARBA00022448"/>
    </source>
</evidence>
<dbReference type="InterPro" id="IPR005606">
    <property type="entry name" value="Sec20"/>
</dbReference>
<dbReference type="KEGG" id="vra:106775756"/>
<protein>
    <submittedName>
        <fullName evidence="13">Uncharacterized protein LOC106775756</fullName>
    </submittedName>
</protein>
<reference evidence="13" key="2">
    <citation type="submission" date="2025-08" db="UniProtKB">
        <authorList>
            <consortium name="RefSeq"/>
        </authorList>
    </citation>
    <scope>IDENTIFICATION</scope>
    <source>
        <tissue evidence="13">Leaf</tissue>
    </source>
</reference>
<sequence length="299" mass="33847">MEESESTIDKVVEEVEKVKKEWDETYRKTQKHIEAIAEYGKSGREKEEKNSLARLNGIAQDGLSLLSSFLFTLDLLAPQLPSPPEVKSARELLQSWKTLTQNLRLNLRNANLQAKANLRKTAQEERELLLGGGEESTARRRNLQTKAGMTSAAESITESLRRTRQLMVQEVERNTSTLMTLDESTGVLKKAESEYKGHRSLLMRTRNLLSVMQRQDVMDRLILGIGFFLFSLAVLYVVSKRIGLLTLQRKITEAIKAGVVGQADLRPQAVVGNVNLHQVRVDHVHNIEAPLEQRIHDEL</sequence>
<dbReference type="PANTHER" id="PTHR12825:SF0">
    <property type="entry name" value="VESICLE TRANSPORT PROTEIN SEC20"/>
    <property type="match status" value="1"/>
</dbReference>
<evidence type="ECO:0000256" key="5">
    <source>
        <dbReference type="ARBA" id="ARBA00022892"/>
    </source>
</evidence>
<evidence type="ECO:0000256" key="10">
    <source>
        <dbReference type="SAM" id="Phobius"/>
    </source>
</evidence>
<dbReference type="STRING" id="3916.A0A1S3VJM6"/>
<feature type="domain" description="Sec20 C-terminal" evidence="11">
    <location>
        <begin position="151"/>
        <end position="242"/>
    </location>
</feature>
<dbReference type="OrthoDB" id="46868at2759"/>
<evidence type="ECO:0000256" key="3">
    <source>
        <dbReference type="ARBA" id="ARBA00022692"/>
    </source>
</evidence>
<keyword evidence="8 10" id="KW-0472">Membrane</keyword>
<feature type="transmembrane region" description="Helical" evidence="10">
    <location>
        <begin position="221"/>
        <end position="239"/>
    </location>
</feature>
<dbReference type="InterPro" id="IPR056173">
    <property type="entry name" value="Sec20_C"/>
</dbReference>
<name>A0A1S3VJM6_VIGRR</name>
<evidence type="ECO:0000313" key="12">
    <source>
        <dbReference type="Proteomes" id="UP000087766"/>
    </source>
</evidence>
<dbReference type="GO" id="GO:0005484">
    <property type="term" value="F:SNAP receptor activity"/>
    <property type="evidence" value="ECO:0007669"/>
    <property type="project" value="InterPro"/>
</dbReference>
<keyword evidence="7" id="KW-0175">Coiled coil</keyword>
<gene>
    <name evidence="13" type="primary">LOC106775756</name>
</gene>
<evidence type="ECO:0000256" key="7">
    <source>
        <dbReference type="ARBA" id="ARBA00023054"/>
    </source>
</evidence>
<organism evidence="12 13">
    <name type="scientific">Vigna radiata var. radiata</name>
    <name type="common">Mung bean</name>
    <name type="synonym">Phaseolus aureus</name>
    <dbReference type="NCBI Taxonomy" id="3916"/>
    <lineage>
        <taxon>Eukaryota</taxon>
        <taxon>Viridiplantae</taxon>
        <taxon>Streptophyta</taxon>
        <taxon>Embryophyta</taxon>
        <taxon>Tracheophyta</taxon>
        <taxon>Spermatophyta</taxon>
        <taxon>Magnoliopsida</taxon>
        <taxon>eudicotyledons</taxon>
        <taxon>Gunneridae</taxon>
        <taxon>Pentapetalae</taxon>
        <taxon>rosids</taxon>
        <taxon>fabids</taxon>
        <taxon>Fabales</taxon>
        <taxon>Fabaceae</taxon>
        <taxon>Papilionoideae</taxon>
        <taxon>50 kb inversion clade</taxon>
        <taxon>NPAAA clade</taxon>
        <taxon>indigoferoid/millettioid clade</taxon>
        <taxon>Phaseoleae</taxon>
        <taxon>Vigna</taxon>
    </lineage>
</organism>
<dbReference type="RefSeq" id="XP_014518417.1">
    <property type="nucleotide sequence ID" value="XM_014662931.2"/>
</dbReference>
<dbReference type="Proteomes" id="UP000087766">
    <property type="component" value="Chromosome 10"/>
</dbReference>
<dbReference type="Pfam" id="PF03908">
    <property type="entry name" value="Sec20"/>
    <property type="match status" value="1"/>
</dbReference>
<accession>A0A1S3VJM6</accession>
<evidence type="ECO:0000313" key="13">
    <source>
        <dbReference type="RefSeq" id="XP_014518417.1"/>
    </source>
</evidence>